<dbReference type="PROSITE" id="PS50949">
    <property type="entry name" value="HTH_GNTR"/>
    <property type="match status" value="1"/>
</dbReference>
<evidence type="ECO:0000259" key="4">
    <source>
        <dbReference type="PROSITE" id="PS50949"/>
    </source>
</evidence>
<dbReference type="SMART" id="SM00345">
    <property type="entry name" value="HTH_GNTR"/>
    <property type="match status" value="1"/>
</dbReference>
<keyword evidence="6" id="KW-1185">Reference proteome</keyword>
<dbReference type="Pfam" id="PF00392">
    <property type="entry name" value="GntR"/>
    <property type="match status" value="1"/>
</dbReference>
<dbReference type="InterPro" id="IPR000524">
    <property type="entry name" value="Tscrpt_reg_HTH_GntR"/>
</dbReference>
<dbReference type="InterPro" id="IPR050679">
    <property type="entry name" value="Bact_HTH_transcr_reg"/>
</dbReference>
<organism evidence="5 6">
    <name type="scientific">Micromonospora coerulea</name>
    <dbReference type="NCBI Taxonomy" id="47856"/>
    <lineage>
        <taxon>Bacteria</taxon>
        <taxon>Bacillati</taxon>
        <taxon>Actinomycetota</taxon>
        <taxon>Actinomycetes</taxon>
        <taxon>Micromonosporales</taxon>
        <taxon>Micromonosporaceae</taxon>
        <taxon>Micromonospora</taxon>
    </lineage>
</organism>
<keyword evidence="1" id="KW-0805">Transcription regulation</keyword>
<evidence type="ECO:0000256" key="1">
    <source>
        <dbReference type="ARBA" id="ARBA00023015"/>
    </source>
</evidence>
<feature type="domain" description="HTH gntR-type" evidence="4">
    <location>
        <begin position="5"/>
        <end position="73"/>
    </location>
</feature>
<proteinExistence type="predicted"/>
<dbReference type="InterPro" id="IPR036390">
    <property type="entry name" value="WH_DNA-bd_sf"/>
</dbReference>
<dbReference type="Gene3D" id="1.10.10.10">
    <property type="entry name" value="Winged helix-like DNA-binding domain superfamily/Winged helix DNA-binding domain"/>
    <property type="match status" value="1"/>
</dbReference>
<evidence type="ECO:0000256" key="3">
    <source>
        <dbReference type="ARBA" id="ARBA00023163"/>
    </source>
</evidence>
<dbReference type="CDD" id="cd07377">
    <property type="entry name" value="WHTH_GntR"/>
    <property type="match status" value="1"/>
</dbReference>
<dbReference type="InterPro" id="IPR036388">
    <property type="entry name" value="WH-like_DNA-bd_sf"/>
</dbReference>
<dbReference type="Proteomes" id="UP001500307">
    <property type="component" value="Unassembled WGS sequence"/>
</dbReference>
<keyword evidence="3" id="KW-0804">Transcription</keyword>
<evidence type="ECO:0000313" key="5">
    <source>
        <dbReference type="EMBL" id="GAA4563211.1"/>
    </source>
</evidence>
<evidence type="ECO:0000313" key="6">
    <source>
        <dbReference type="Proteomes" id="UP001500307"/>
    </source>
</evidence>
<dbReference type="PANTHER" id="PTHR44846">
    <property type="entry name" value="MANNOSYL-D-GLYCERATE TRANSPORT/METABOLISM SYSTEM REPRESSOR MNGR-RELATED"/>
    <property type="match status" value="1"/>
</dbReference>
<dbReference type="RefSeq" id="WP_346116187.1">
    <property type="nucleotide sequence ID" value="NZ_BAABGU010000002.1"/>
</dbReference>
<reference evidence="6" key="1">
    <citation type="journal article" date="2019" name="Int. J. Syst. Evol. Microbiol.">
        <title>The Global Catalogue of Microorganisms (GCM) 10K type strain sequencing project: providing services to taxonomists for standard genome sequencing and annotation.</title>
        <authorList>
            <consortium name="The Broad Institute Genomics Platform"/>
            <consortium name="The Broad Institute Genome Sequencing Center for Infectious Disease"/>
            <person name="Wu L."/>
            <person name="Ma J."/>
        </authorList>
    </citation>
    <scope>NUCLEOTIDE SEQUENCE [LARGE SCALE GENOMIC DNA]</scope>
    <source>
        <strain evidence="6">JCM 3175</strain>
    </source>
</reference>
<gene>
    <name evidence="5" type="ORF">GCM10023176_06680</name>
</gene>
<comment type="caution">
    <text evidence="5">The sequence shown here is derived from an EMBL/GenBank/DDBJ whole genome shotgun (WGS) entry which is preliminary data.</text>
</comment>
<dbReference type="SUPFAM" id="SSF46785">
    <property type="entry name" value="Winged helix' DNA-binding domain"/>
    <property type="match status" value="1"/>
</dbReference>
<protein>
    <recommendedName>
        <fullName evidence="4">HTH gntR-type domain-containing protein</fullName>
    </recommendedName>
</protein>
<name>A0ABP8S701_9ACTN</name>
<keyword evidence="2" id="KW-0238">DNA-binding</keyword>
<accession>A0ABP8S701</accession>
<dbReference type="EMBL" id="BAABGU010000002">
    <property type="protein sequence ID" value="GAA4563211.1"/>
    <property type="molecule type" value="Genomic_DNA"/>
</dbReference>
<evidence type="ECO:0000256" key="2">
    <source>
        <dbReference type="ARBA" id="ARBA00023125"/>
    </source>
</evidence>
<dbReference type="PANTHER" id="PTHR44846:SF1">
    <property type="entry name" value="MANNOSYL-D-GLYCERATE TRANSPORT_METABOLISM SYSTEM REPRESSOR MNGR-RELATED"/>
    <property type="match status" value="1"/>
</dbReference>
<sequence length="76" mass="7917">MSPIPLSYTDIAADIASRITSGEYEPGAKLPSYSQLADLYSVSFSTAARAVALLRDRGVVVGAPGRGVFVADRPSS</sequence>